<evidence type="ECO:0000259" key="1">
    <source>
        <dbReference type="PROSITE" id="PS51186"/>
    </source>
</evidence>
<dbReference type="GO" id="GO:0016747">
    <property type="term" value="F:acyltransferase activity, transferring groups other than amino-acyl groups"/>
    <property type="evidence" value="ECO:0007669"/>
    <property type="project" value="InterPro"/>
</dbReference>
<proteinExistence type="predicted"/>
<evidence type="ECO:0000313" key="2">
    <source>
        <dbReference type="EMBL" id="MBB6210410.1"/>
    </source>
</evidence>
<keyword evidence="3" id="KW-1185">Reference proteome</keyword>
<gene>
    <name evidence="2" type="ORF">FHS48_001825</name>
</gene>
<feature type="domain" description="N-acetyltransferase" evidence="1">
    <location>
        <begin position="5"/>
        <end position="196"/>
    </location>
</feature>
<name>A0A7W9ZFQ5_NOVIT</name>
<dbReference type="EMBL" id="JACIIX010000005">
    <property type="protein sequence ID" value="MBB6210410.1"/>
    <property type="molecule type" value="Genomic_DNA"/>
</dbReference>
<dbReference type="Pfam" id="PF00583">
    <property type="entry name" value="Acetyltransf_1"/>
    <property type="match status" value="1"/>
</dbReference>
<dbReference type="RefSeq" id="WP_184263236.1">
    <property type="nucleotide sequence ID" value="NZ_JACIIX010000005.1"/>
</dbReference>
<protein>
    <submittedName>
        <fullName evidence="2">Ribosomal protein S18 acetylase RimI-like enzyme</fullName>
    </submittedName>
</protein>
<comment type="caution">
    <text evidence="2">The sequence shown here is derived from an EMBL/GenBank/DDBJ whole genome shotgun (WGS) entry which is preliminary data.</text>
</comment>
<evidence type="ECO:0000313" key="3">
    <source>
        <dbReference type="Proteomes" id="UP000544872"/>
    </source>
</evidence>
<dbReference type="GO" id="GO:0005840">
    <property type="term" value="C:ribosome"/>
    <property type="evidence" value="ECO:0007669"/>
    <property type="project" value="UniProtKB-KW"/>
</dbReference>
<dbReference type="InterPro" id="IPR000182">
    <property type="entry name" value="GNAT_dom"/>
</dbReference>
<keyword evidence="2" id="KW-0687">Ribonucleoprotein</keyword>
<sequence length="196" mass="21774">MQPTFTLRPARQEDCSHLALFNDAATRRLSSHLWGLSARTGQSAFEVGRTLIATGTDHFSHYRNWSVAEVDGQVAGGLNGWALPVDVPAGYIENSPPVTRPLNALKVVAGGTWYIVAAAVFPEYRGRRIGEALLTHAEETGRAKGFARLTLMVGSFNTDARRLYQRLGFEEWERRPFTPFPGSDPDGEWILMKKDL</sequence>
<dbReference type="SUPFAM" id="SSF55729">
    <property type="entry name" value="Acyl-CoA N-acyltransferases (Nat)"/>
    <property type="match status" value="1"/>
</dbReference>
<dbReference type="CDD" id="cd04301">
    <property type="entry name" value="NAT_SF"/>
    <property type="match status" value="1"/>
</dbReference>
<dbReference type="AlphaFoldDB" id="A0A7W9ZFQ5"/>
<keyword evidence="2" id="KW-0689">Ribosomal protein</keyword>
<dbReference type="Gene3D" id="3.40.630.30">
    <property type="match status" value="1"/>
</dbReference>
<dbReference type="InterPro" id="IPR016181">
    <property type="entry name" value="Acyl_CoA_acyltransferase"/>
</dbReference>
<dbReference type="Proteomes" id="UP000544872">
    <property type="component" value="Unassembled WGS sequence"/>
</dbReference>
<organism evidence="2 3">
    <name type="scientific">Novispirillum itersonii</name>
    <name type="common">Aquaspirillum itersonii</name>
    <dbReference type="NCBI Taxonomy" id="189"/>
    <lineage>
        <taxon>Bacteria</taxon>
        <taxon>Pseudomonadati</taxon>
        <taxon>Pseudomonadota</taxon>
        <taxon>Alphaproteobacteria</taxon>
        <taxon>Rhodospirillales</taxon>
        <taxon>Novispirillaceae</taxon>
        <taxon>Novispirillum</taxon>
    </lineage>
</organism>
<accession>A0A7W9ZFQ5</accession>
<reference evidence="2 3" key="1">
    <citation type="submission" date="2020-08" db="EMBL/GenBank/DDBJ databases">
        <title>Genomic Encyclopedia of Type Strains, Phase IV (KMG-IV): sequencing the most valuable type-strain genomes for metagenomic binning, comparative biology and taxonomic classification.</title>
        <authorList>
            <person name="Goeker M."/>
        </authorList>
    </citation>
    <scope>NUCLEOTIDE SEQUENCE [LARGE SCALE GENOMIC DNA]</scope>
    <source>
        <strain evidence="2 3">DSM 11590</strain>
    </source>
</reference>
<dbReference type="PANTHER" id="PTHR43617">
    <property type="entry name" value="L-AMINO ACID N-ACETYLTRANSFERASE"/>
    <property type="match status" value="1"/>
</dbReference>
<dbReference type="InterPro" id="IPR050276">
    <property type="entry name" value="MshD_Acetyltransferase"/>
</dbReference>
<dbReference type="PROSITE" id="PS51186">
    <property type="entry name" value="GNAT"/>
    <property type="match status" value="1"/>
</dbReference>